<evidence type="ECO:0000313" key="7">
    <source>
        <dbReference type="EMBL" id="MER7379703.1"/>
    </source>
</evidence>
<dbReference type="InterPro" id="IPR021190">
    <property type="entry name" value="Pept_M10A"/>
</dbReference>
<dbReference type="RefSeq" id="WP_190075767.1">
    <property type="nucleotide sequence ID" value="NZ_BNBM01000028.1"/>
</dbReference>
<dbReference type="Proteomes" id="UP001486207">
    <property type="component" value="Unassembled WGS sequence"/>
</dbReference>
<dbReference type="SUPFAM" id="SSF55486">
    <property type="entry name" value="Metalloproteases ('zincins'), catalytic domain"/>
    <property type="match status" value="1"/>
</dbReference>
<keyword evidence="4" id="KW-0862">Zinc</keyword>
<evidence type="ECO:0000313" key="8">
    <source>
        <dbReference type="Proteomes" id="UP001486207"/>
    </source>
</evidence>
<keyword evidence="7" id="KW-0482">Metalloprotease</keyword>
<protein>
    <submittedName>
        <fullName evidence="7">Matrixin family metalloprotease</fullName>
        <ecNumber evidence="7">3.4.24.-</ecNumber>
    </submittedName>
</protein>
<dbReference type="Pfam" id="PF00413">
    <property type="entry name" value="Peptidase_M10"/>
    <property type="match status" value="1"/>
</dbReference>
<evidence type="ECO:0000256" key="3">
    <source>
        <dbReference type="ARBA" id="ARBA00022801"/>
    </source>
</evidence>
<feature type="domain" description="Peptidase M10 metallopeptidase" evidence="6">
    <location>
        <begin position="51"/>
        <end position="175"/>
    </location>
</feature>
<accession>A0ABV1Y756</accession>
<dbReference type="InterPro" id="IPR001818">
    <property type="entry name" value="Pept_M10_metallopeptidase"/>
</dbReference>
<dbReference type="PRINTS" id="PR00138">
    <property type="entry name" value="MATRIXIN"/>
</dbReference>
<evidence type="ECO:0000256" key="4">
    <source>
        <dbReference type="ARBA" id="ARBA00022833"/>
    </source>
</evidence>
<evidence type="ECO:0000256" key="2">
    <source>
        <dbReference type="ARBA" id="ARBA00022723"/>
    </source>
</evidence>
<dbReference type="GO" id="GO:0008237">
    <property type="term" value="F:metallopeptidase activity"/>
    <property type="evidence" value="ECO:0007669"/>
    <property type="project" value="UniProtKB-KW"/>
</dbReference>
<gene>
    <name evidence="7" type="ORF">ABT384_44675</name>
</gene>
<keyword evidence="8" id="KW-1185">Reference proteome</keyword>
<organism evidence="7 8">
    <name type="scientific">Streptomyces lanatus</name>
    <dbReference type="NCBI Taxonomy" id="66900"/>
    <lineage>
        <taxon>Bacteria</taxon>
        <taxon>Bacillati</taxon>
        <taxon>Actinomycetota</taxon>
        <taxon>Actinomycetes</taxon>
        <taxon>Kitasatosporales</taxon>
        <taxon>Streptomycetaceae</taxon>
        <taxon>Streptomyces</taxon>
    </lineage>
</organism>
<dbReference type="InterPro" id="IPR024079">
    <property type="entry name" value="MetalloPept_cat_dom_sf"/>
</dbReference>
<name>A0ABV1Y756_9ACTN</name>
<dbReference type="Gene3D" id="3.40.390.10">
    <property type="entry name" value="Collagenase (Catalytic Domain)"/>
    <property type="match status" value="1"/>
</dbReference>
<evidence type="ECO:0000256" key="1">
    <source>
        <dbReference type="ARBA" id="ARBA00022670"/>
    </source>
</evidence>
<feature type="signal peptide" evidence="5">
    <location>
        <begin position="1"/>
        <end position="40"/>
    </location>
</feature>
<comment type="caution">
    <text evidence="7">The sequence shown here is derived from an EMBL/GenBank/DDBJ whole genome shotgun (WGS) entry which is preliminary data.</text>
</comment>
<evidence type="ECO:0000256" key="5">
    <source>
        <dbReference type="SAM" id="SignalP"/>
    </source>
</evidence>
<keyword evidence="5" id="KW-0732">Signal</keyword>
<keyword evidence="1" id="KW-0645">Protease</keyword>
<feature type="chain" id="PRO_5045767683" evidence="5">
    <location>
        <begin position="41"/>
        <end position="336"/>
    </location>
</feature>
<keyword evidence="3 7" id="KW-0378">Hydrolase</keyword>
<dbReference type="EMBL" id="JBEPFB010000037">
    <property type="protein sequence ID" value="MER7379703.1"/>
    <property type="molecule type" value="Genomic_DNA"/>
</dbReference>
<evidence type="ECO:0000259" key="6">
    <source>
        <dbReference type="Pfam" id="PF00413"/>
    </source>
</evidence>
<sequence>MFARHGHTTGGTRRGRATLRALAVVCVLAATGALSTAAHAAGSVDGDELRYEDNTKYDGELQHAADAWNEVGDINVAPDDFWNNQDVDVYDVDRDVSWDGRWIDDWFGDDDIELNSRYLDGYDSFDRNGVVTHEFGHALGLDHIDGQGAVMESVTTSRLTDVPAQADIDAYNAIYSRSGGSSAERSTPSSDGPRMHAGMVTDFADDAKLAGFADDVFVGTVVAEQGRRTISGLPETQYSVRVDKSFKGDTAGTTTVNQQGGRLDGAAEPLLFEGDQLLRPGRTYLFATTDEAAFGWQTLVPVYGDRQLNADGSAVPDAVGERWSDAVRDQVRFSGR</sequence>
<dbReference type="EC" id="3.4.24.-" evidence="7"/>
<proteinExistence type="predicted"/>
<reference evidence="7 8" key="1">
    <citation type="submission" date="2024-06" db="EMBL/GenBank/DDBJ databases">
        <title>The Natural Products Discovery Center: Release of the First 8490 Sequenced Strains for Exploring Actinobacteria Biosynthetic Diversity.</title>
        <authorList>
            <person name="Kalkreuter E."/>
            <person name="Kautsar S.A."/>
            <person name="Yang D."/>
            <person name="Bader C.D."/>
            <person name="Teijaro C.N."/>
            <person name="Fluegel L."/>
            <person name="Davis C.M."/>
            <person name="Simpson J.R."/>
            <person name="Lauterbach L."/>
            <person name="Steele A.D."/>
            <person name="Gui C."/>
            <person name="Meng S."/>
            <person name="Li G."/>
            <person name="Viehrig K."/>
            <person name="Ye F."/>
            <person name="Su P."/>
            <person name="Kiefer A.F."/>
            <person name="Nichols A."/>
            <person name="Cepeda A.J."/>
            <person name="Yan W."/>
            <person name="Fan B."/>
            <person name="Jiang Y."/>
            <person name="Adhikari A."/>
            <person name="Zheng C.-J."/>
            <person name="Schuster L."/>
            <person name="Cowan T.M."/>
            <person name="Smanski M.J."/>
            <person name="Chevrette M.G."/>
            <person name="De Carvalho L.P.S."/>
            <person name="Shen B."/>
        </authorList>
    </citation>
    <scope>NUCLEOTIDE SEQUENCE [LARGE SCALE GENOMIC DNA]</scope>
    <source>
        <strain evidence="7 8">NPDC000155</strain>
    </source>
</reference>
<keyword evidence="2" id="KW-0479">Metal-binding</keyword>